<proteinExistence type="predicted"/>
<dbReference type="OrthoDB" id="580983at2"/>
<dbReference type="AlphaFoldDB" id="A0A191ZY03"/>
<gene>
    <name evidence="1" type="ORF">A9Y76_10840</name>
</gene>
<dbReference type="RefSeq" id="WP_021195339.1">
    <property type="nucleotide sequence ID" value="NZ_CP016022.1"/>
</dbReference>
<dbReference type="Proteomes" id="UP000078572">
    <property type="component" value="Chromosome 1"/>
</dbReference>
<evidence type="ECO:0008006" key="3">
    <source>
        <dbReference type="Google" id="ProtNLM"/>
    </source>
</evidence>
<keyword evidence="2" id="KW-1185">Reference proteome</keyword>
<dbReference type="GO" id="GO:0007017">
    <property type="term" value="P:microtubule-based process"/>
    <property type="evidence" value="ECO:0007669"/>
    <property type="project" value="InterPro"/>
</dbReference>
<dbReference type="SUPFAM" id="SSF52490">
    <property type="entry name" value="Tubulin nucleotide-binding domain-like"/>
    <property type="match status" value="1"/>
</dbReference>
<name>A0A191ZY03_9RALS</name>
<dbReference type="InterPro" id="IPR036525">
    <property type="entry name" value="Tubulin/FtsZ_GTPase_sf"/>
</dbReference>
<dbReference type="InterPro" id="IPR017975">
    <property type="entry name" value="Tubulin_CS"/>
</dbReference>
<protein>
    <recommendedName>
        <fullName evidence="3">Tubulin-like protein</fullName>
    </recommendedName>
</protein>
<sequence>MSSTAGLDIQRGRPLPAIGTTEAKLQQRKLDALKRGVHRIKDASTLVYGIHLVGVGGAGAKIIERFLRDAPPDLLNVPGSRLSALVVDIGDDDLHGVREQAKRFDTGQAHIETVSLPMVSRGTLDDTLARYVDFLKLEYPLYHPNPSSGQWLPDIPVQLAEDGTVPRAIAKAIYGRSYYDGDRPMLHALKRFARSVEATQGDSLVCMVFGLGGGTGSGIAVDLARHLSQGLFGRRVLVAGIGILPHEQELDAKAAALHTAMCELDVLCDETKNSGVTQSCGEQYRNPFTAGFVVVPQPPGASVAGTRDIIDGQVTSLFLQRRGANLWEALRLLNWVAAPSTQHSAARTPWGARWIHAFGFGHDRRSPAGVDVRSALGLQQGYSPEFIELRTSGTSADESVALGWATTLNEALTPELATQPVTGGPDGCVQFLLPRMARSDLLMTQKALAAYRELPMPQRHAHHSLLLEQGVLLCEPSTRLQGMAGASLGSGHQWVAVPLDQLNGLYE</sequence>
<reference evidence="2" key="1">
    <citation type="submission" date="2016-06" db="EMBL/GenBank/DDBJ databases">
        <authorList>
            <person name="Xu Y."/>
            <person name="Nagy A."/>
            <person name="Yan X."/>
            <person name="Kim S.W."/>
            <person name="Haley B."/>
            <person name="Liu N.T."/>
            <person name="Nou X."/>
        </authorList>
    </citation>
    <scope>NUCLEOTIDE SEQUENCE [LARGE SCALE GENOMIC DNA]</scope>
    <source>
        <strain evidence="2">ATCC 49129</strain>
    </source>
</reference>
<dbReference type="GO" id="GO:0005874">
    <property type="term" value="C:microtubule"/>
    <property type="evidence" value="ECO:0007669"/>
    <property type="project" value="InterPro"/>
</dbReference>
<accession>A0A191ZY03</accession>
<dbReference type="Gene3D" id="3.40.50.1440">
    <property type="entry name" value="Tubulin/FtsZ, GTPase domain"/>
    <property type="match status" value="1"/>
</dbReference>
<dbReference type="PROSITE" id="PS00227">
    <property type="entry name" value="TUBULIN"/>
    <property type="match status" value="1"/>
</dbReference>
<dbReference type="GO" id="GO:0005525">
    <property type="term" value="F:GTP binding"/>
    <property type="evidence" value="ECO:0007669"/>
    <property type="project" value="InterPro"/>
</dbReference>
<dbReference type="GeneID" id="61526514"/>
<evidence type="ECO:0000313" key="1">
    <source>
        <dbReference type="EMBL" id="ANJ72931.1"/>
    </source>
</evidence>
<organism evidence="1 2">
    <name type="scientific">Ralstonia insidiosa</name>
    <dbReference type="NCBI Taxonomy" id="190721"/>
    <lineage>
        <taxon>Bacteria</taxon>
        <taxon>Pseudomonadati</taxon>
        <taxon>Pseudomonadota</taxon>
        <taxon>Betaproteobacteria</taxon>
        <taxon>Burkholderiales</taxon>
        <taxon>Burkholderiaceae</taxon>
        <taxon>Ralstonia</taxon>
    </lineage>
</organism>
<evidence type="ECO:0000313" key="2">
    <source>
        <dbReference type="Proteomes" id="UP000078572"/>
    </source>
</evidence>
<dbReference type="EMBL" id="CP016022">
    <property type="protein sequence ID" value="ANJ72931.1"/>
    <property type="molecule type" value="Genomic_DNA"/>
</dbReference>